<dbReference type="PANTHER" id="PTHR45737">
    <property type="entry name" value="VON WILLEBRAND FACTOR A DOMAIN-CONTAINING PROTEIN 5A"/>
    <property type="match status" value="1"/>
</dbReference>
<organism evidence="4 5">
    <name type="scientific">Cavenderia fasciculata</name>
    <name type="common">Slime mold</name>
    <name type="synonym">Dictyostelium fasciculatum</name>
    <dbReference type="NCBI Taxonomy" id="261658"/>
    <lineage>
        <taxon>Eukaryota</taxon>
        <taxon>Amoebozoa</taxon>
        <taxon>Evosea</taxon>
        <taxon>Eumycetozoa</taxon>
        <taxon>Dictyostelia</taxon>
        <taxon>Acytosteliales</taxon>
        <taxon>Cavenderiaceae</taxon>
        <taxon>Cavenderia</taxon>
    </lineage>
</organism>
<dbReference type="InterPro" id="IPR036465">
    <property type="entry name" value="vWFA_dom_sf"/>
</dbReference>
<dbReference type="EMBL" id="GL883007">
    <property type="protein sequence ID" value="EGG24000.1"/>
    <property type="molecule type" value="Genomic_DNA"/>
</dbReference>
<feature type="region of interest" description="Disordered" evidence="1">
    <location>
        <begin position="1"/>
        <end position="27"/>
    </location>
</feature>
<evidence type="ECO:0000313" key="4">
    <source>
        <dbReference type="EMBL" id="EGG24000.1"/>
    </source>
</evidence>
<dbReference type="InterPro" id="IPR013694">
    <property type="entry name" value="VIT"/>
</dbReference>
<dbReference type="STRING" id="1054147.F4PK76"/>
<dbReference type="PANTHER" id="PTHR45737:SF6">
    <property type="entry name" value="VON WILLEBRAND FACTOR A DOMAIN-CONTAINING PROTEIN 5A"/>
    <property type="match status" value="1"/>
</dbReference>
<dbReference type="AlphaFoldDB" id="F4PK76"/>
<evidence type="ECO:0000313" key="5">
    <source>
        <dbReference type="Proteomes" id="UP000007797"/>
    </source>
</evidence>
<feature type="compositionally biased region" description="Low complexity" evidence="1">
    <location>
        <begin position="11"/>
        <end position="27"/>
    </location>
</feature>
<dbReference type="Gene3D" id="3.40.50.410">
    <property type="entry name" value="von Willebrand factor, type A domain"/>
    <property type="match status" value="1"/>
</dbReference>
<dbReference type="SMART" id="SM00609">
    <property type="entry name" value="VIT"/>
    <property type="match status" value="1"/>
</dbReference>
<proteinExistence type="predicted"/>
<feature type="domain" description="VWFA" evidence="2">
    <location>
        <begin position="342"/>
        <end position="511"/>
    </location>
</feature>
<accession>F4PK76</accession>
<dbReference type="Proteomes" id="UP000007797">
    <property type="component" value="Unassembled WGS sequence"/>
</dbReference>
<dbReference type="OMA" id="IDITEVW"/>
<keyword evidence="5" id="KW-1185">Reference proteome</keyword>
<dbReference type="KEGG" id="dfa:DFA_06138"/>
<dbReference type="SMART" id="SM00327">
    <property type="entry name" value="VWA"/>
    <property type="match status" value="1"/>
</dbReference>
<dbReference type="InterPro" id="IPR002035">
    <property type="entry name" value="VWF_A"/>
</dbReference>
<protein>
    <recommendedName>
        <fullName evidence="6">Type A von Willebrand factor domain-containing protein</fullName>
    </recommendedName>
</protein>
<dbReference type="OrthoDB" id="30900at2759"/>
<reference evidence="5" key="1">
    <citation type="journal article" date="2011" name="Genome Res.">
        <title>Phylogeny-wide analysis of social amoeba genomes highlights ancient origins for complex intercellular communication.</title>
        <authorList>
            <person name="Heidel A.J."/>
            <person name="Lawal H.M."/>
            <person name="Felder M."/>
            <person name="Schilde C."/>
            <person name="Helps N.R."/>
            <person name="Tunggal B."/>
            <person name="Rivero F."/>
            <person name="John U."/>
            <person name="Schleicher M."/>
            <person name="Eichinger L."/>
            <person name="Platzer M."/>
            <person name="Noegel A.A."/>
            <person name="Schaap P."/>
            <person name="Gloeckner G."/>
        </authorList>
    </citation>
    <scope>NUCLEOTIDE SEQUENCE [LARGE SCALE GENOMIC DNA]</scope>
    <source>
        <strain evidence="5">SH3</strain>
    </source>
</reference>
<sequence>MKKIISFFGGSNTSTTSTSSSKSSSTVSYKDFVNDTSSLSLDDSRSDYQNAHYYNYYRYIEKESRGTDHRAKSGLQCRRVLPNQLNAPALAPSTLHSGSSKFTLKSVEINSVITDTCSVSTLKKHFVNEYESPVEAFYQLPLPPQASVNGFTVEFDGKVLSGVIKEKEEAFQAYTDTIASGGQAFLGEKSADGYFTMSIGNLPPKKDVSITLDIISEIGTHLDSLHFCLHRFLFPNYSFDFKANLKVNLSTPIQDIAALEDVYQKASQITYSEDKKSVTFSTHSTQGVPNNYVVVIVPHSTPEPKALVEYIEKEKSYAVALSFYPSCILDKTPEDELNQKMECIIIVDRSGSMSGDRIESAKRALEIMMRSLNENTMFNIVSFGSGFKKLFPSSTRYNDASLEKASSLIASMDADMGGTELFEPIKDVLAMPALPEYPRQVFILTDGAVSQREVLIKYVASECNTTRIFTLGIGNGVDKELVIGLSKACKGHYEMVSDTSSGFEERVLSLLSIATQPMLSNVHINWEGAGLQVVQAPLSIRPIYNRERMMIYALIEYTDKNESTTKKGAVTVTLTGSGPTGNNLEFPITIDFANAVHSDAKELVHSLAAYQSIQDLEQLEKKKSENHKDRIVKLGKRFRLVSKHTSFVVTAESEEPTLDSLTQVNALSKLESAASVTSSGDQAQELSCKLSAPSPRSRRLSSGFAQSQSMPMKECSKQSQSFKRCEEERSVPTMQSNELLDILRQQKANGSWASKTTLKFTLPKNPIGGSDTDDIWTTIAIIAHLQKVHADKKAQWNMVVIKALKWLKQQPAFVADPSQLATFSQKASELLK</sequence>
<gene>
    <name evidence="4" type="ORF">DFA_06138</name>
</gene>
<feature type="domain" description="VIT" evidence="3">
    <location>
        <begin position="88"/>
        <end position="216"/>
    </location>
</feature>
<dbReference type="GeneID" id="14876371"/>
<evidence type="ECO:0008006" key="6">
    <source>
        <dbReference type="Google" id="ProtNLM"/>
    </source>
</evidence>
<dbReference type="SUPFAM" id="SSF53300">
    <property type="entry name" value="vWA-like"/>
    <property type="match status" value="1"/>
</dbReference>
<dbReference type="PROSITE" id="PS50234">
    <property type="entry name" value="VWFA"/>
    <property type="match status" value="1"/>
</dbReference>
<feature type="region of interest" description="Disordered" evidence="1">
    <location>
        <begin position="688"/>
        <end position="730"/>
    </location>
</feature>
<evidence type="ECO:0000256" key="1">
    <source>
        <dbReference type="SAM" id="MobiDB-lite"/>
    </source>
</evidence>
<dbReference type="Pfam" id="PF08487">
    <property type="entry name" value="VIT"/>
    <property type="match status" value="1"/>
</dbReference>
<dbReference type="RefSeq" id="XP_004361851.1">
    <property type="nucleotide sequence ID" value="XM_004361794.1"/>
</dbReference>
<dbReference type="PROSITE" id="PS51468">
    <property type="entry name" value="VIT"/>
    <property type="match status" value="1"/>
</dbReference>
<evidence type="ECO:0000259" key="3">
    <source>
        <dbReference type="PROSITE" id="PS51468"/>
    </source>
</evidence>
<name>F4PK76_CACFS</name>
<evidence type="ECO:0000259" key="2">
    <source>
        <dbReference type="PROSITE" id="PS50234"/>
    </source>
</evidence>
<dbReference type="Pfam" id="PF13768">
    <property type="entry name" value="VWA_3"/>
    <property type="match status" value="1"/>
</dbReference>